<dbReference type="PANTHER" id="PTHR12246">
    <property type="entry name" value="PALMITOYLTRANSFERASE ZDHHC16"/>
    <property type="match status" value="1"/>
</dbReference>
<dbReference type="PROSITE" id="PS50216">
    <property type="entry name" value="DHHC"/>
    <property type="match status" value="1"/>
</dbReference>
<feature type="transmembrane region" description="Helical" evidence="7">
    <location>
        <begin position="171"/>
        <end position="195"/>
    </location>
</feature>
<comment type="caution">
    <text evidence="9">The sequence shown here is derived from an EMBL/GenBank/DDBJ whole genome shotgun (WGS) entry which is preliminary data.</text>
</comment>
<dbReference type="InterPro" id="IPR001594">
    <property type="entry name" value="Palmitoyltrfase_DHHC"/>
</dbReference>
<evidence type="ECO:0000313" key="10">
    <source>
        <dbReference type="Proteomes" id="UP000639338"/>
    </source>
</evidence>
<keyword evidence="3 7" id="KW-0812">Transmembrane</keyword>
<organism evidence="9 10">
    <name type="scientific">Aphidius gifuensis</name>
    <name type="common">Parasitoid wasp</name>
    <dbReference type="NCBI Taxonomy" id="684658"/>
    <lineage>
        <taxon>Eukaryota</taxon>
        <taxon>Metazoa</taxon>
        <taxon>Ecdysozoa</taxon>
        <taxon>Arthropoda</taxon>
        <taxon>Hexapoda</taxon>
        <taxon>Insecta</taxon>
        <taxon>Pterygota</taxon>
        <taxon>Neoptera</taxon>
        <taxon>Endopterygota</taxon>
        <taxon>Hymenoptera</taxon>
        <taxon>Apocrita</taxon>
        <taxon>Ichneumonoidea</taxon>
        <taxon>Braconidae</taxon>
        <taxon>Aphidiinae</taxon>
        <taxon>Aphidius</taxon>
    </lineage>
</organism>
<comment type="domain">
    <text evidence="7">The DHHC domain is required for palmitoyltransferase activity.</text>
</comment>
<keyword evidence="4 7" id="KW-1133">Transmembrane helix</keyword>
<comment type="catalytic activity">
    <reaction evidence="7">
        <text>L-cysteinyl-[protein] + hexadecanoyl-CoA = S-hexadecanoyl-L-cysteinyl-[protein] + CoA</text>
        <dbReference type="Rhea" id="RHEA:36683"/>
        <dbReference type="Rhea" id="RHEA-COMP:10131"/>
        <dbReference type="Rhea" id="RHEA-COMP:11032"/>
        <dbReference type="ChEBI" id="CHEBI:29950"/>
        <dbReference type="ChEBI" id="CHEBI:57287"/>
        <dbReference type="ChEBI" id="CHEBI:57379"/>
        <dbReference type="ChEBI" id="CHEBI:74151"/>
        <dbReference type="EC" id="2.3.1.225"/>
    </reaction>
</comment>
<name>A0A834XRL5_APHGI</name>
<evidence type="ECO:0000256" key="1">
    <source>
        <dbReference type="ARBA" id="ARBA00004141"/>
    </source>
</evidence>
<sequence length="380" mass="44101">MSMISFRKIFHWGPLAALAFMKVVTITTVHCIRQWWPPEDLLSYLNFYGFIYLSGSSLYYFITAIYEGPGFLPLKWHPKNKEDYQYLQFCKICEGYKAPRSHHCRKCNRCVLKMDHHCPWINNCVGHYNHGYFTAFLTCAVCGCCLSTFNLIAWLLSLISSQRNFPLPSSYVLIIIIFAIGLAIGVVFAVGLLLYHQLAGILRNATGIEDWILEKAKHRRHGTDDVFINPYSINKLFNIKQVLKWHCAADGDGITWPINDGCHQYTLTIEQILQKEEKRRRSRKYTVISPSSGSWLPVTHGWRVFCHPPLTTEPRIKLDIDDLVIVTRWRRHWMFGEKQNINDNPKTRIRGWFPTSCVIEVIENGMDSSENSKDENSFNN</sequence>
<evidence type="ECO:0000256" key="3">
    <source>
        <dbReference type="ARBA" id="ARBA00022692"/>
    </source>
</evidence>
<dbReference type="EMBL" id="JACMRX010000004">
    <property type="protein sequence ID" value="KAF7990951.1"/>
    <property type="molecule type" value="Genomic_DNA"/>
</dbReference>
<dbReference type="EC" id="2.3.1.225" evidence="7"/>
<keyword evidence="2 7" id="KW-0808">Transferase</keyword>
<evidence type="ECO:0000256" key="7">
    <source>
        <dbReference type="RuleBase" id="RU079119"/>
    </source>
</evidence>
<evidence type="ECO:0000256" key="6">
    <source>
        <dbReference type="ARBA" id="ARBA00023315"/>
    </source>
</evidence>
<evidence type="ECO:0000313" key="9">
    <source>
        <dbReference type="EMBL" id="KAF7990951.1"/>
    </source>
</evidence>
<evidence type="ECO:0000256" key="2">
    <source>
        <dbReference type="ARBA" id="ARBA00022679"/>
    </source>
</evidence>
<dbReference type="GO" id="GO:0016020">
    <property type="term" value="C:membrane"/>
    <property type="evidence" value="ECO:0007669"/>
    <property type="project" value="UniProtKB-SubCell"/>
</dbReference>
<keyword evidence="5 7" id="KW-0472">Membrane</keyword>
<accession>A0A834XRL5</accession>
<dbReference type="InterPro" id="IPR039859">
    <property type="entry name" value="PFA4/ZDH16/20/ERF2-like"/>
</dbReference>
<evidence type="ECO:0000259" key="8">
    <source>
        <dbReference type="Pfam" id="PF01529"/>
    </source>
</evidence>
<evidence type="ECO:0000256" key="4">
    <source>
        <dbReference type="ARBA" id="ARBA00022989"/>
    </source>
</evidence>
<keyword evidence="6 7" id="KW-0012">Acyltransferase</keyword>
<feature type="domain" description="Palmitoyltransferase DHHC" evidence="8">
    <location>
        <begin position="86"/>
        <end position="211"/>
    </location>
</feature>
<protein>
    <recommendedName>
        <fullName evidence="7">Palmitoyltransferase</fullName>
        <ecNumber evidence="7">2.3.1.225</ecNumber>
    </recommendedName>
</protein>
<feature type="transmembrane region" description="Helical" evidence="7">
    <location>
        <begin position="135"/>
        <end position="159"/>
    </location>
</feature>
<comment type="similarity">
    <text evidence="7">Belongs to the DHHC palmitoyltransferase family.</text>
</comment>
<dbReference type="OrthoDB" id="331948at2759"/>
<feature type="transmembrane region" description="Helical" evidence="7">
    <location>
        <begin position="47"/>
        <end position="66"/>
    </location>
</feature>
<keyword evidence="10" id="KW-1185">Reference proteome</keyword>
<comment type="subcellular location">
    <subcellularLocation>
        <location evidence="1">Membrane</location>
        <topology evidence="1">Multi-pass membrane protein</topology>
    </subcellularLocation>
</comment>
<dbReference type="Proteomes" id="UP000639338">
    <property type="component" value="Unassembled WGS sequence"/>
</dbReference>
<reference evidence="9 10" key="1">
    <citation type="submission" date="2020-08" db="EMBL/GenBank/DDBJ databases">
        <title>Aphidius gifuensis genome sequencing and assembly.</title>
        <authorList>
            <person name="Du Z."/>
        </authorList>
    </citation>
    <scope>NUCLEOTIDE SEQUENCE [LARGE SCALE GENOMIC DNA]</scope>
    <source>
        <strain evidence="9">YNYX2018</strain>
        <tissue evidence="9">Adults</tissue>
    </source>
</reference>
<evidence type="ECO:0000256" key="5">
    <source>
        <dbReference type="ARBA" id="ARBA00023136"/>
    </source>
</evidence>
<dbReference type="Pfam" id="PF01529">
    <property type="entry name" value="DHHC"/>
    <property type="match status" value="1"/>
</dbReference>
<gene>
    <name evidence="9" type="ORF">HCN44_000756</name>
</gene>
<dbReference type="AlphaFoldDB" id="A0A834XRL5"/>
<dbReference type="GO" id="GO:0019706">
    <property type="term" value="F:protein-cysteine S-palmitoyltransferase activity"/>
    <property type="evidence" value="ECO:0007669"/>
    <property type="project" value="UniProtKB-EC"/>
</dbReference>
<proteinExistence type="inferred from homology"/>